<comment type="subcellular location">
    <subcellularLocation>
        <location evidence="1">Membrane</location>
        <topology evidence="1">Multi-pass membrane protein</topology>
    </subcellularLocation>
</comment>
<evidence type="ECO:0000256" key="2">
    <source>
        <dbReference type="ARBA" id="ARBA00006983"/>
    </source>
</evidence>
<dbReference type="PANTHER" id="PTHR43341">
    <property type="entry name" value="AMINO ACID PERMEASE"/>
    <property type="match status" value="1"/>
</dbReference>
<feature type="transmembrane region" description="Helical" evidence="9">
    <location>
        <begin position="55"/>
        <end position="76"/>
    </location>
</feature>
<evidence type="ECO:0000259" key="10">
    <source>
        <dbReference type="Pfam" id="PF00324"/>
    </source>
</evidence>
<accession>A0A9P8TN82</accession>
<feature type="region of interest" description="Disordered" evidence="8">
    <location>
        <begin position="1"/>
        <end position="48"/>
    </location>
</feature>
<dbReference type="OrthoDB" id="3900342at2759"/>
<keyword evidence="12" id="KW-1185">Reference proteome</keyword>
<protein>
    <recommendedName>
        <fullName evidence="10">Amino acid permease/ SLC12A domain-containing protein</fullName>
    </recommendedName>
</protein>
<feature type="transmembrane region" description="Helical" evidence="9">
    <location>
        <begin position="288"/>
        <end position="307"/>
    </location>
</feature>
<evidence type="ECO:0000256" key="5">
    <source>
        <dbReference type="ARBA" id="ARBA00022970"/>
    </source>
</evidence>
<dbReference type="Pfam" id="PF00324">
    <property type="entry name" value="AA_permease"/>
    <property type="match status" value="1"/>
</dbReference>
<evidence type="ECO:0000256" key="1">
    <source>
        <dbReference type="ARBA" id="ARBA00004141"/>
    </source>
</evidence>
<feature type="transmembrane region" description="Helical" evidence="9">
    <location>
        <begin position="415"/>
        <end position="436"/>
    </location>
</feature>
<sequence>MSLSKASSVGDKTSSKLTPTTTFDQFPKDEESQISNDTTTTEEEGLHHGLKSRHIQLIALGGTIGTGLFIGSGGTLSKCGPAPLLTGYLVLSTVIYFIMNQLGVMVAYLPQDGGSISGIATRYVDPSLGFATAAVYVYTMLILLPAEISAAAMVIRYWNTSINIAVWIVIMLVIVVVLNFSAVKYYGETEFWFASLKIILIVGLIILGVVIFFGGGPSQHGVLGFHYWKVPGAFVEHLSHGNTGRFLDVWSALIKSGFAFITGPELVCITAAESESPRRNVSKASRRFVWRLMCFYCVGSLVIGVIVPSNNTKLLNGGSDASASPFVIGIQNAGIKVLNHIINAVIFTSALSAGNSFFYAGSRYLYAMAMNGQTPAVFKKTNRYGVPYVCCSFAAAVGCLAFLNVSSSSADVFNWLSNISTISGFIGWIIIGISFLRFRKAIIHNGLWDRLPYKPVGAPYSTYYTVTFIGILALTNGYAVFFDFNAADFIASYITLPFFGVFYFGHKIWTKNWKFYLPLEEIDVISGLDFADKQEMEYEEKFVKPTTKLGKFMDWAL</sequence>
<dbReference type="PIRSF" id="PIRSF006060">
    <property type="entry name" value="AA_transporter"/>
    <property type="match status" value="1"/>
</dbReference>
<comment type="similarity">
    <text evidence="2">Belongs to the amino acid-polyamine-organocation (APC) superfamily. YAT (TC 2.A.3.10) family.</text>
</comment>
<dbReference type="InterPro" id="IPR004841">
    <property type="entry name" value="AA-permease/SLC12A_dom"/>
</dbReference>
<dbReference type="Proteomes" id="UP000774326">
    <property type="component" value="Unassembled WGS sequence"/>
</dbReference>
<feature type="transmembrane region" description="Helical" evidence="9">
    <location>
        <begin position="129"/>
        <end position="152"/>
    </location>
</feature>
<evidence type="ECO:0000256" key="9">
    <source>
        <dbReference type="SAM" id="Phobius"/>
    </source>
</evidence>
<dbReference type="PANTHER" id="PTHR43341:SF36">
    <property type="entry name" value="PROLINE-SPECIFIC PERMEASE"/>
    <property type="match status" value="1"/>
</dbReference>
<feature type="transmembrane region" description="Helical" evidence="9">
    <location>
        <begin position="486"/>
        <end position="505"/>
    </location>
</feature>
<dbReference type="GO" id="GO:0016020">
    <property type="term" value="C:membrane"/>
    <property type="evidence" value="ECO:0007669"/>
    <property type="project" value="UniProtKB-SubCell"/>
</dbReference>
<dbReference type="GO" id="GO:0015171">
    <property type="term" value="F:amino acid transmembrane transporter activity"/>
    <property type="evidence" value="ECO:0007669"/>
    <property type="project" value="TreeGrafter"/>
</dbReference>
<gene>
    <name evidence="11" type="ORF">WICPIJ_003943</name>
</gene>
<feature type="domain" description="Amino acid permease/ SLC12A" evidence="10">
    <location>
        <begin position="54"/>
        <end position="514"/>
    </location>
</feature>
<dbReference type="InterPro" id="IPR050524">
    <property type="entry name" value="APC_YAT"/>
</dbReference>
<feature type="transmembrane region" description="Helical" evidence="9">
    <location>
        <begin position="457"/>
        <end position="480"/>
    </location>
</feature>
<keyword evidence="4 9" id="KW-0812">Transmembrane</keyword>
<name>A0A9P8TN82_WICPI</name>
<feature type="transmembrane region" description="Helical" evidence="9">
    <location>
        <begin position="341"/>
        <end position="366"/>
    </location>
</feature>
<keyword evidence="6 9" id="KW-1133">Transmembrane helix</keyword>
<proteinExistence type="inferred from homology"/>
<evidence type="ECO:0000256" key="7">
    <source>
        <dbReference type="ARBA" id="ARBA00023136"/>
    </source>
</evidence>
<comment type="caution">
    <text evidence="11">The sequence shown here is derived from an EMBL/GenBank/DDBJ whole genome shotgun (WGS) entry which is preliminary data.</text>
</comment>
<evidence type="ECO:0000256" key="4">
    <source>
        <dbReference type="ARBA" id="ARBA00022692"/>
    </source>
</evidence>
<dbReference type="Gene3D" id="1.20.1740.10">
    <property type="entry name" value="Amino acid/polyamine transporter I"/>
    <property type="match status" value="1"/>
</dbReference>
<dbReference type="FunFam" id="1.20.1740.10:FF:000006">
    <property type="entry name" value="General amino acid permease"/>
    <property type="match status" value="1"/>
</dbReference>
<keyword evidence="5" id="KW-0029">Amino-acid transport</keyword>
<keyword evidence="7 9" id="KW-0472">Membrane</keyword>
<feature type="transmembrane region" description="Helical" evidence="9">
    <location>
        <begin position="192"/>
        <end position="213"/>
    </location>
</feature>
<organism evidence="11 12">
    <name type="scientific">Wickerhamomyces pijperi</name>
    <name type="common">Yeast</name>
    <name type="synonym">Pichia pijperi</name>
    <dbReference type="NCBI Taxonomy" id="599730"/>
    <lineage>
        <taxon>Eukaryota</taxon>
        <taxon>Fungi</taxon>
        <taxon>Dikarya</taxon>
        <taxon>Ascomycota</taxon>
        <taxon>Saccharomycotina</taxon>
        <taxon>Saccharomycetes</taxon>
        <taxon>Phaffomycetales</taxon>
        <taxon>Wickerhamomycetaceae</taxon>
        <taxon>Wickerhamomyces</taxon>
    </lineage>
</organism>
<reference evidence="11" key="2">
    <citation type="submission" date="2021-01" db="EMBL/GenBank/DDBJ databases">
        <authorList>
            <person name="Schikora-Tamarit M.A."/>
        </authorList>
    </citation>
    <scope>NUCLEOTIDE SEQUENCE</scope>
    <source>
        <strain evidence="11">CBS2887</strain>
    </source>
</reference>
<feature type="transmembrane region" description="Helical" evidence="9">
    <location>
        <begin position="88"/>
        <end position="109"/>
    </location>
</feature>
<evidence type="ECO:0000313" key="11">
    <source>
        <dbReference type="EMBL" id="KAH3685066.1"/>
    </source>
</evidence>
<evidence type="ECO:0000256" key="8">
    <source>
        <dbReference type="SAM" id="MobiDB-lite"/>
    </source>
</evidence>
<feature type="transmembrane region" description="Helical" evidence="9">
    <location>
        <begin position="164"/>
        <end position="186"/>
    </location>
</feature>
<dbReference type="EMBL" id="JAEUBG010002181">
    <property type="protein sequence ID" value="KAH3685066.1"/>
    <property type="molecule type" value="Genomic_DNA"/>
</dbReference>
<reference evidence="11" key="1">
    <citation type="journal article" date="2021" name="Open Biol.">
        <title>Shared evolutionary footprints suggest mitochondrial oxidative damage underlies multiple complex I losses in fungi.</title>
        <authorList>
            <person name="Schikora-Tamarit M.A."/>
            <person name="Marcet-Houben M."/>
            <person name="Nosek J."/>
            <person name="Gabaldon T."/>
        </authorList>
    </citation>
    <scope>NUCLEOTIDE SEQUENCE</scope>
    <source>
        <strain evidence="11">CBS2887</strain>
    </source>
</reference>
<evidence type="ECO:0000256" key="3">
    <source>
        <dbReference type="ARBA" id="ARBA00022448"/>
    </source>
</evidence>
<dbReference type="AlphaFoldDB" id="A0A9P8TN82"/>
<feature type="compositionally biased region" description="Polar residues" evidence="8">
    <location>
        <begin position="1"/>
        <end position="24"/>
    </location>
</feature>
<evidence type="ECO:0000256" key="6">
    <source>
        <dbReference type="ARBA" id="ARBA00022989"/>
    </source>
</evidence>
<feature type="transmembrane region" description="Helical" evidence="9">
    <location>
        <begin position="386"/>
        <end position="403"/>
    </location>
</feature>
<keyword evidence="3" id="KW-0813">Transport</keyword>
<evidence type="ECO:0000313" key="12">
    <source>
        <dbReference type="Proteomes" id="UP000774326"/>
    </source>
</evidence>